<evidence type="ECO:0000313" key="1">
    <source>
        <dbReference type="EMBL" id="GAU44741.1"/>
    </source>
</evidence>
<dbReference type="AlphaFoldDB" id="A0A2Z6NL99"/>
<sequence>MGKIVVGRSPPCKAVYRPKLINLCHLALEYYSNLKEGLGASFEFHDLVKCCFGCDFNDGTDYYITFQAKPNGGDSSQITTTFQAKVLVDRVDKDKPPVVKECRIKI</sequence>
<keyword evidence="2" id="KW-1185">Reference proteome</keyword>
<evidence type="ECO:0000313" key="2">
    <source>
        <dbReference type="Proteomes" id="UP000242715"/>
    </source>
</evidence>
<accession>A0A2Z6NL99</accession>
<reference evidence="2" key="1">
    <citation type="journal article" date="2017" name="Front. Plant Sci.">
        <title>Climate Clever Clovers: New Paradigm to Reduce the Environmental Footprint of Ruminants by Breeding Low Methanogenic Forages Utilizing Haplotype Variation.</title>
        <authorList>
            <person name="Kaur P."/>
            <person name="Appels R."/>
            <person name="Bayer P.E."/>
            <person name="Keeble-Gagnere G."/>
            <person name="Wang J."/>
            <person name="Hirakawa H."/>
            <person name="Shirasawa K."/>
            <person name="Vercoe P."/>
            <person name="Stefanova K."/>
            <person name="Durmic Z."/>
            <person name="Nichols P."/>
            <person name="Revell C."/>
            <person name="Isobe S.N."/>
            <person name="Edwards D."/>
            <person name="Erskine W."/>
        </authorList>
    </citation>
    <scope>NUCLEOTIDE SEQUENCE [LARGE SCALE GENOMIC DNA]</scope>
    <source>
        <strain evidence="2">cv. Daliak</strain>
    </source>
</reference>
<protein>
    <recommendedName>
        <fullName evidence="3">Cystatin domain-containing protein</fullName>
    </recommendedName>
</protein>
<evidence type="ECO:0008006" key="3">
    <source>
        <dbReference type="Google" id="ProtNLM"/>
    </source>
</evidence>
<dbReference type="Gene3D" id="3.10.450.10">
    <property type="match status" value="1"/>
</dbReference>
<proteinExistence type="predicted"/>
<dbReference type="EMBL" id="DF974068">
    <property type="protein sequence ID" value="GAU44741.1"/>
    <property type="molecule type" value="Genomic_DNA"/>
</dbReference>
<name>A0A2Z6NL99_TRISU</name>
<gene>
    <name evidence="1" type="ORF">TSUD_181480</name>
</gene>
<organism evidence="1 2">
    <name type="scientific">Trifolium subterraneum</name>
    <name type="common">Subterranean clover</name>
    <dbReference type="NCBI Taxonomy" id="3900"/>
    <lineage>
        <taxon>Eukaryota</taxon>
        <taxon>Viridiplantae</taxon>
        <taxon>Streptophyta</taxon>
        <taxon>Embryophyta</taxon>
        <taxon>Tracheophyta</taxon>
        <taxon>Spermatophyta</taxon>
        <taxon>Magnoliopsida</taxon>
        <taxon>eudicotyledons</taxon>
        <taxon>Gunneridae</taxon>
        <taxon>Pentapetalae</taxon>
        <taxon>rosids</taxon>
        <taxon>fabids</taxon>
        <taxon>Fabales</taxon>
        <taxon>Fabaceae</taxon>
        <taxon>Papilionoideae</taxon>
        <taxon>50 kb inversion clade</taxon>
        <taxon>NPAAA clade</taxon>
        <taxon>Hologalegina</taxon>
        <taxon>IRL clade</taxon>
        <taxon>Trifolieae</taxon>
        <taxon>Trifolium</taxon>
    </lineage>
</organism>
<dbReference type="Proteomes" id="UP000242715">
    <property type="component" value="Unassembled WGS sequence"/>
</dbReference>